<evidence type="ECO:0000256" key="7">
    <source>
        <dbReference type="SAM" id="MobiDB-lite"/>
    </source>
</evidence>
<dbReference type="NCBIfam" id="TIGR01568">
    <property type="entry name" value="A_thal_3678"/>
    <property type="match status" value="1"/>
</dbReference>
<keyword evidence="5 6" id="KW-0539">Nucleus</keyword>
<evidence type="ECO:0000256" key="2">
    <source>
        <dbReference type="ARBA" id="ARBA00022491"/>
    </source>
</evidence>
<keyword evidence="3 6" id="KW-0805">Transcription regulation</keyword>
<dbReference type="InterPro" id="IPR038933">
    <property type="entry name" value="Ovate"/>
</dbReference>
<comment type="function">
    <text evidence="6">Transcriptional repressor that regulates multiple aspects of plant growth and development.</text>
</comment>
<feature type="compositionally biased region" description="Basic residues" evidence="7">
    <location>
        <begin position="13"/>
        <end position="26"/>
    </location>
</feature>
<evidence type="ECO:0000313" key="9">
    <source>
        <dbReference type="EMBL" id="KAF5960258.1"/>
    </source>
</evidence>
<evidence type="ECO:0000259" key="8">
    <source>
        <dbReference type="PROSITE" id="PS51754"/>
    </source>
</evidence>
<evidence type="ECO:0000256" key="3">
    <source>
        <dbReference type="ARBA" id="ARBA00023015"/>
    </source>
</evidence>
<dbReference type="EMBL" id="JACBKZ010000001">
    <property type="protein sequence ID" value="KAF5960258.1"/>
    <property type="molecule type" value="Genomic_DNA"/>
</dbReference>
<feature type="domain" description="OVATE" evidence="8">
    <location>
        <begin position="49"/>
        <end position="108"/>
    </location>
</feature>
<dbReference type="Pfam" id="PF04844">
    <property type="entry name" value="Ovate"/>
    <property type="match status" value="1"/>
</dbReference>
<dbReference type="GO" id="GO:0005634">
    <property type="term" value="C:nucleus"/>
    <property type="evidence" value="ECO:0007669"/>
    <property type="project" value="UniProtKB-SubCell"/>
</dbReference>
<reference evidence="10" key="1">
    <citation type="journal article" date="2020" name="Nat. Commun.">
        <title>Genome assembly of wild tea tree DASZ reveals pedigree and selection history of tea varieties.</title>
        <authorList>
            <person name="Zhang W."/>
            <person name="Zhang Y."/>
            <person name="Qiu H."/>
            <person name="Guo Y."/>
            <person name="Wan H."/>
            <person name="Zhang X."/>
            <person name="Scossa F."/>
            <person name="Alseekh S."/>
            <person name="Zhang Q."/>
            <person name="Wang P."/>
            <person name="Xu L."/>
            <person name="Schmidt M.H."/>
            <person name="Jia X."/>
            <person name="Li D."/>
            <person name="Zhu A."/>
            <person name="Guo F."/>
            <person name="Chen W."/>
            <person name="Ni D."/>
            <person name="Usadel B."/>
            <person name="Fernie A.R."/>
            <person name="Wen W."/>
        </authorList>
    </citation>
    <scope>NUCLEOTIDE SEQUENCE [LARGE SCALE GENOMIC DNA]</scope>
    <source>
        <strain evidence="10">cv. G240</strain>
    </source>
</reference>
<dbReference type="PANTHER" id="PTHR33057:SF110">
    <property type="entry name" value="TRANSCRIPTION REPRESSOR"/>
    <property type="match status" value="1"/>
</dbReference>
<dbReference type="PANTHER" id="PTHR33057">
    <property type="entry name" value="TRANSCRIPTION REPRESSOR OFP7-RELATED"/>
    <property type="match status" value="1"/>
</dbReference>
<accession>A0A7J7I7Z5</accession>
<proteinExistence type="predicted"/>
<evidence type="ECO:0000256" key="6">
    <source>
        <dbReference type="RuleBase" id="RU367028"/>
    </source>
</evidence>
<evidence type="ECO:0000256" key="1">
    <source>
        <dbReference type="ARBA" id="ARBA00004123"/>
    </source>
</evidence>
<keyword evidence="2 6" id="KW-0678">Repressor</keyword>
<comment type="subcellular location">
    <subcellularLocation>
        <location evidence="1 6">Nucleus</location>
    </subcellularLocation>
</comment>
<evidence type="ECO:0000256" key="5">
    <source>
        <dbReference type="ARBA" id="ARBA00023242"/>
    </source>
</evidence>
<evidence type="ECO:0000256" key="4">
    <source>
        <dbReference type="ARBA" id="ARBA00023163"/>
    </source>
</evidence>
<name>A0A7J7I7Z5_CAMSI</name>
<protein>
    <recommendedName>
        <fullName evidence="6">Transcription repressor</fullName>
    </recommendedName>
    <alternativeName>
        <fullName evidence="6">Ovate family protein</fullName>
    </alternativeName>
</protein>
<dbReference type="PROSITE" id="PS51754">
    <property type="entry name" value="OVATE"/>
    <property type="match status" value="1"/>
</dbReference>
<comment type="caution">
    <text evidence="9">The sequence shown here is derived from an EMBL/GenBank/DDBJ whole genome shotgun (WGS) entry which is preliminary data.</text>
</comment>
<gene>
    <name evidence="9" type="ORF">HYC85_001467</name>
</gene>
<dbReference type="InterPro" id="IPR006458">
    <property type="entry name" value="Ovate_C"/>
</dbReference>
<reference evidence="9 10" key="2">
    <citation type="submission" date="2020-07" db="EMBL/GenBank/DDBJ databases">
        <title>Genome assembly of wild tea tree DASZ reveals pedigree and selection history of tea varieties.</title>
        <authorList>
            <person name="Zhang W."/>
        </authorList>
    </citation>
    <scope>NUCLEOTIDE SEQUENCE [LARGE SCALE GENOMIC DNA]</scope>
    <source>
        <strain evidence="10">cv. G240</strain>
        <tissue evidence="9">Leaf</tissue>
    </source>
</reference>
<evidence type="ECO:0000313" key="10">
    <source>
        <dbReference type="Proteomes" id="UP000593564"/>
    </source>
</evidence>
<dbReference type="AlphaFoldDB" id="A0A7J7I7Z5"/>
<dbReference type="Proteomes" id="UP000593564">
    <property type="component" value="Unassembled WGS sequence"/>
</dbReference>
<sequence>MELSDQQPDHNEKRKTKKKKNSKKWSTRISFSAVLPDEISGSFADSICLVKYSTDPFSDIRESILEIIRSAGVQDWKEMEDLVYCYIAVNPAEVHEFIEDAFLSLCVGDILFVEQID</sequence>
<keyword evidence="10" id="KW-1185">Reference proteome</keyword>
<keyword evidence="4 6" id="KW-0804">Transcription</keyword>
<dbReference type="GO" id="GO:0045892">
    <property type="term" value="P:negative regulation of DNA-templated transcription"/>
    <property type="evidence" value="ECO:0007669"/>
    <property type="project" value="UniProtKB-UniRule"/>
</dbReference>
<organism evidence="9 10">
    <name type="scientific">Camellia sinensis</name>
    <name type="common">Tea plant</name>
    <name type="synonym">Thea sinensis</name>
    <dbReference type="NCBI Taxonomy" id="4442"/>
    <lineage>
        <taxon>Eukaryota</taxon>
        <taxon>Viridiplantae</taxon>
        <taxon>Streptophyta</taxon>
        <taxon>Embryophyta</taxon>
        <taxon>Tracheophyta</taxon>
        <taxon>Spermatophyta</taxon>
        <taxon>Magnoliopsida</taxon>
        <taxon>eudicotyledons</taxon>
        <taxon>Gunneridae</taxon>
        <taxon>Pentapetalae</taxon>
        <taxon>asterids</taxon>
        <taxon>Ericales</taxon>
        <taxon>Theaceae</taxon>
        <taxon>Camellia</taxon>
    </lineage>
</organism>
<feature type="region of interest" description="Disordered" evidence="7">
    <location>
        <begin position="1"/>
        <end position="26"/>
    </location>
</feature>